<dbReference type="AlphaFoldDB" id="A0A375CA51"/>
<evidence type="ECO:0000313" key="1">
    <source>
        <dbReference type="EMBL" id="SOY65992.1"/>
    </source>
</evidence>
<protein>
    <submittedName>
        <fullName evidence="1">Uncharacterized protein</fullName>
    </submittedName>
</protein>
<dbReference type="Proteomes" id="UP000257016">
    <property type="component" value="Unassembled WGS sequence"/>
</dbReference>
<sequence>MTDAYRLVDTAYDWLMTAAIRFPSRRASPAVRCVPASSFDCIKCYGALKRQ</sequence>
<comment type="caution">
    <text evidence="1">The sequence shown here is derived from an EMBL/GenBank/DDBJ whole genome shotgun (WGS) entry which is preliminary data.</text>
</comment>
<accession>A0A375CA51</accession>
<gene>
    <name evidence="1" type="ORF">CBM2586_B10587</name>
</gene>
<reference evidence="1" key="1">
    <citation type="submission" date="2018-01" db="EMBL/GenBank/DDBJ databases">
        <authorList>
            <person name="Clerissi C."/>
        </authorList>
    </citation>
    <scope>NUCLEOTIDE SEQUENCE</scope>
    <source>
        <strain evidence="1">Cupriavidus taiwanensis LMG 19430</strain>
    </source>
</reference>
<organism evidence="1">
    <name type="scientific">Cupriavidus taiwanensis</name>
    <dbReference type="NCBI Taxonomy" id="164546"/>
    <lineage>
        <taxon>Bacteria</taxon>
        <taxon>Pseudomonadati</taxon>
        <taxon>Pseudomonadota</taxon>
        <taxon>Betaproteobacteria</taxon>
        <taxon>Burkholderiales</taxon>
        <taxon>Burkholderiaceae</taxon>
        <taxon>Cupriavidus</taxon>
    </lineage>
</organism>
<dbReference type="EMBL" id="OFSN01000015">
    <property type="protein sequence ID" value="SOY65992.1"/>
    <property type="molecule type" value="Genomic_DNA"/>
</dbReference>
<proteinExistence type="predicted"/>
<name>A0A375CA51_9BURK</name>